<keyword evidence="1" id="KW-0472">Membrane</keyword>
<evidence type="ECO:0000256" key="1">
    <source>
        <dbReference type="SAM" id="Phobius"/>
    </source>
</evidence>
<organism evidence="2 3">
    <name type="scientific">Pedobacter miscanthi</name>
    <dbReference type="NCBI Taxonomy" id="2259170"/>
    <lineage>
        <taxon>Bacteria</taxon>
        <taxon>Pseudomonadati</taxon>
        <taxon>Bacteroidota</taxon>
        <taxon>Sphingobacteriia</taxon>
        <taxon>Sphingobacteriales</taxon>
        <taxon>Sphingobacteriaceae</taxon>
        <taxon>Pedobacter</taxon>
    </lineage>
</organism>
<keyword evidence="1" id="KW-0812">Transmembrane</keyword>
<gene>
    <name evidence="2" type="ORF">DRW42_09195</name>
</gene>
<name>A0A366L4Q1_9SPHI</name>
<comment type="caution">
    <text evidence="2">The sequence shown here is derived from an EMBL/GenBank/DDBJ whole genome shotgun (WGS) entry which is preliminary data.</text>
</comment>
<keyword evidence="3" id="KW-1185">Reference proteome</keyword>
<evidence type="ECO:0000313" key="2">
    <source>
        <dbReference type="EMBL" id="RBQ08865.1"/>
    </source>
</evidence>
<evidence type="ECO:0008006" key="4">
    <source>
        <dbReference type="Google" id="ProtNLM"/>
    </source>
</evidence>
<sequence length="128" mass="14773">MLWLTIAAGLALFYLSDLWLDDSKRWYKFKSFLFILCIGGPIGIFVVLMHKSFIEKQLANYGVPVKGIVTKLYMQRNKNSQTPYAIFNYTLNNKVWTQEVINTNSAIQVGDTLKLRCAKTDPEIFKIE</sequence>
<reference evidence="2 3" key="1">
    <citation type="submission" date="2018-07" db="EMBL/GenBank/DDBJ databases">
        <title>A draft genome of a endophytic bacteria, a new species of Pedobacter.</title>
        <authorList>
            <person name="Zhang Z.D."/>
            <person name="Chen Z.J."/>
        </authorList>
    </citation>
    <scope>NUCLEOTIDE SEQUENCE [LARGE SCALE GENOMIC DNA]</scope>
    <source>
        <strain evidence="2 3">RS10</strain>
    </source>
</reference>
<feature type="transmembrane region" description="Helical" evidence="1">
    <location>
        <begin position="30"/>
        <end position="48"/>
    </location>
</feature>
<accession>A0A366L4Q1</accession>
<keyword evidence="1" id="KW-1133">Transmembrane helix</keyword>
<proteinExistence type="predicted"/>
<dbReference type="EMBL" id="QNQU01000006">
    <property type="protein sequence ID" value="RBQ08865.1"/>
    <property type="molecule type" value="Genomic_DNA"/>
</dbReference>
<dbReference type="Proteomes" id="UP000252081">
    <property type="component" value="Unassembled WGS sequence"/>
</dbReference>
<evidence type="ECO:0000313" key="3">
    <source>
        <dbReference type="Proteomes" id="UP000252081"/>
    </source>
</evidence>
<dbReference type="AlphaFoldDB" id="A0A366L4Q1"/>
<protein>
    <recommendedName>
        <fullName evidence="4">DUF3592 domain-containing protein</fullName>
    </recommendedName>
</protein>